<keyword evidence="1" id="KW-0472">Membrane</keyword>
<keyword evidence="3" id="KW-1185">Reference proteome</keyword>
<accession>A0ABW5BEH9</accession>
<dbReference type="Proteomes" id="UP001597294">
    <property type="component" value="Unassembled WGS sequence"/>
</dbReference>
<protein>
    <submittedName>
        <fullName evidence="2">Cobalt ABC transporter permease</fullName>
    </submittedName>
</protein>
<keyword evidence="1" id="KW-0812">Transmembrane</keyword>
<feature type="transmembrane region" description="Helical" evidence="1">
    <location>
        <begin position="191"/>
        <end position="210"/>
    </location>
</feature>
<organism evidence="2 3">
    <name type="scientific">Kiloniella antarctica</name>
    <dbReference type="NCBI Taxonomy" id="1550907"/>
    <lineage>
        <taxon>Bacteria</taxon>
        <taxon>Pseudomonadati</taxon>
        <taxon>Pseudomonadota</taxon>
        <taxon>Alphaproteobacteria</taxon>
        <taxon>Rhodospirillales</taxon>
        <taxon>Kiloniellaceae</taxon>
        <taxon>Kiloniella</taxon>
    </lineage>
</organism>
<comment type="caution">
    <text evidence="2">The sequence shown here is derived from an EMBL/GenBank/DDBJ whole genome shotgun (WGS) entry which is preliminary data.</text>
</comment>
<sequence>MPYGKSILSGLVVAAVLTIGTTTNAWAHKVIAAAYPDGNLIEGEIGFSSGDMAVNLLVMITDPDGNKLGEVTTDEEGLFAFTATKKVDHIFRADLSAGHVATFSVLAEELPDDLAGEGGVVTKTISVAQSKTVSDPTTSDTLMAVALAESSNLIVIDQAALEQLISKASKETRSLRKDLVQYKEERRLQDILGGIGYILGIFGIASFLLGRRKSVKEA</sequence>
<evidence type="ECO:0000256" key="1">
    <source>
        <dbReference type="SAM" id="Phobius"/>
    </source>
</evidence>
<dbReference type="EMBL" id="JBHUII010000001">
    <property type="protein sequence ID" value="MFD2204502.1"/>
    <property type="molecule type" value="Genomic_DNA"/>
</dbReference>
<name>A0ABW5BEH9_9PROT</name>
<gene>
    <name evidence="2" type="ORF">ACFSKO_02715</name>
</gene>
<evidence type="ECO:0000313" key="2">
    <source>
        <dbReference type="EMBL" id="MFD2204502.1"/>
    </source>
</evidence>
<reference evidence="3" key="1">
    <citation type="journal article" date="2019" name="Int. J. Syst. Evol. Microbiol.">
        <title>The Global Catalogue of Microorganisms (GCM) 10K type strain sequencing project: providing services to taxonomists for standard genome sequencing and annotation.</title>
        <authorList>
            <consortium name="The Broad Institute Genomics Platform"/>
            <consortium name="The Broad Institute Genome Sequencing Center for Infectious Disease"/>
            <person name="Wu L."/>
            <person name="Ma J."/>
        </authorList>
    </citation>
    <scope>NUCLEOTIDE SEQUENCE [LARGE SCALE GENOMIC DNA]</scope>
    <source>
        <strain evidence="3">CGMCC 4.7192</strain>
    </source>
</reference>
<proteinExistence type="predicted"/>
<evidence type="ECO:0000313" key="3">
    <source>
        <dbReference type="Proteomes" id="UP001597294"/>
    </source>
</evidence>
<dbReference type="RefSeq" id="WP_380248151.1">
    <property type="nucleotide sequence ID" value="NZ_JBHUII010000001.1"/>
</dbReference>
<keyword evidence="1" id="KW-1133">Transmembrane helix</keyword>